<feature type="domain" description="NB-ARC" evidence="4">
    <location>
        <begin position="169"/>
        <end position="336"/>
    </location>
</feature>
<accession>A0ABR0R092</accession>
<dbReference type="CDD" id="cd14798">
    <property type="entry name" value="RX-CC_like"/>
    <property type="match status" value="1"/>
</dbReference>
<evidence type="ECO:0000256" key="1">
    <source>
        <dbReference type="ARBA" id="ARBA00022737"/>
    </source>
</evidence>
<dbReference type="InterPro" id="IPR027417">
    <property type="entry name" value="P-loop_NTPase"/>
</dbReference>
<dbReference type="Pfam" id="PF00931">
    <property type="entry name" value="NB-ARC"/>
    <property type="match status" value="1"/>
</dbReference>
<organism evidence="8 9">
    <name type="scientific">Gossypium arboreum</name>
    <name type="common">Tree cotton</name>
    <name type="synonym">Gossypium nanking</name>
    <dbReference type="NCBI Taxonomy" id="29729"/>
    <lineage>
        <taxon>Eukaryota</taxon>
        <taxon>Viridiplantae</taxon>
        <taxon>Streptophyta</taxon>
        <taxon>Embryophyta</taxon>
        <taxon>Tracheophyta</taxon>
        <taxon>Spermatophyta</taxon>
        <taxon>Magnoliopsida</taxon>
        <taxon>eudicotyledons</taxon>
        <taxon>Gunneridae</taxon>
        <taxon>Pentapetalae</taxon>
        <taxon>rosids</taxon>
        <taxon>malvids</taxon>
        <taxon>Malvales</taxon>
        <taxon>Malvaceae</taxon>
        <taxon>Malvoideae</taxon>
        <taxon>Gossypium</taxon>
    </lineage>
</organism>
<dbReference type="InterPro" id="IPR058922">
    <property type="entry name" value="WHD_DRP"/>
</dbReference>
<dbReference type="Gene3D" id="1.20.5.4130">
    <property type="match status" value="1"/>
</dbReference>
<dbReference type="Proteomes" id="UP001358586">
    <property type="component" value="Chromosome 1"/>
</dbReference>
<dbReference type="EMBL" id="JARKNE010000001">
    <property type="protein sequence ID" value="KAK5844523.1"/>
    <property type="molecule type" value="Genomic_DNA"/>
</dbReference>
<evidence type="ECO:0000256" key="2">
    <source>
        <dbReference type="ARBA" id="ARBA00022741"/>
    </source>
</evidence>
<dbReference type="Pfam" id="PF23559">
    <property type="entry name" value="WHD_DRP"/>
    <property type="match status" value="1"/>
</dbReference>
<dbReference type="InterPro" id="IPR032675">
    <property type="entry name" value="LRR_dom_sf"/>
</dbReference>
<proteinExistence type="predicted"/>
<sequence length="973" mass="111369">MDFSAISSVVQTVGRLLTQEVTSLMGVKDQVEDLQKELEWIQSFLKEADARKVDNEVVRTSINEIRELAYDAEDVIETFALKVAPRRKGGFSNVIKRFACILNEGGLLCQTKCEIQKITARITQLTRRLQTYDVKQPRDGAGSSSSNQRQELRRPYPHIVDDNVVGLHDDIKKLVSILVDEESGCKVVSICGMGGLGKTTLAKKIYRHSHVIGHFNCLVWVYISQQFQKIRVWKDILSSLQIVNNTDKDEELAEKLHNFLKDNKCLVILDDIWSIEAWDSLKSAFPVAMNSNSKFLLTSRNKEIVSHADRRGYLHELQCLNDDESWKLFQKIAFSQAHPTENITDAKMEELGKEMVHQCAGLPLAIIVLGGILATKSSIHEWQIVHKNAKSYLKKGKGAQHIEHVLALSYDNLPPYLRSCFLYLSQFPEDYEIPAERLIQLWIAEGIVSSTEDDGNGEEVMEDVAEGFLDELVERCMVQVGERDPTLKVKTCHMHDLMRDLCLSTAKKENFLSIINDSSLSPSNTRAVRRIVVHQHIHVQRIKSSIPLRSILFFWHPFVMESEPDEVDFWWFVWVVSLILKWQRSWNMFGNFKKLRALSFEGGAKGYSGVKLSSAIGNLIHLRFLNLGDIAFSCPHIPSSLGNLRCLQTLNLRIYSFLDDGVMNVPNIIWKLEQLRHLYLTDRMTDKTKLKLHTLTNILTLINFNTRNCLVADLSKFTKLRKLGICGPFDFKEELDKNLPIIASDCLRSLSIWNDKGIDPKVLAHLLSSCVNLCELILEVKIEKLPDFHHFSSSIAYVHLIKCKLVEDPMPTLEKLPNLRVLELYENAFIGKEMVCSAPHFPKLKSLTLKCVWDLEKWKVEEGAMPALRHLEIKRCEKLKMLPDGLRCIATLQELKIEYMPKEFKDKMVQGREDFYKVQHIPSIIFSNCDFSLAQFCMPLLVAAAYLAFADDKATVFCFLELQEISFDPKQKR</sequence>
<evidence type="ECO:0000259" key="4">
    <source>
        <dbReference type="Pfam" id="PF00931"/>
    </source>
</evidence>
<dbReference type="Gene3D" id="3.40.50.300">
    <property type="entry name" value="P-loop containing nucleotide triphosphate hydrolases"/>
    <property type="match status" value="1"/>
</dbReference>
<dbReference type="PRINTS" id="PR00364">
    <property type="entry name" value="DISEASERSIST"/>
</dbReference>
<evidence type="ECO:0000256" key="3">
    <source>
        <dbReference type="ARBA" id="ARBA00022821"/>
    </source>
</evidence>
<feature type="domain" description="Disease resistance N-terminal" evidence="5">
    <location>
        <begin position="5"/>
        <end position="88"/>
    </location>
</feature>
<dbReference type="SUPFAM" id="SSF52058">
    <property type="entry name" value="L domain-like"/>
    <property type="match status" value="1"/>
</dbReference>
<keyword evidence="3" id="KW-0611">Plant defense</keyword>
<name>A0ABR0R092_GOSAR</name>
<gene>
    <name evidence="8" type="ORF">PVK06_000663</name>
</gene>
<dbReference type="InterPro" id="IPR044974">
    <property type="entry name" value="Disease_R_plants"/>
</dbReference>
<evidence type="ECO:0000313" key="9">
    <source>
        <dbReference type="Proteomes" id="UP001358586"/>
    </source>
</evidence>
<dbReference type="Pfam" id="PF18052">
    <property type="entry name" value="Rx_N"/>
    <property type="match status" value="1"/>
</dbReference>
<dbReference type="PANTHER" id="PTHR23155">
    <property type="entry name" value="DISEASE RESISTANCE PROTEIN RP"/>
    <property type="match status" value="1"/>
</dbReference>
<dbReference type="InterPro" id="IPR055414">
    <property type="entry name" value="LRR_R13L4/SHOC2-like"/>
</dbReference>
<dbReference type="InterPro" id="IPR042197">
    <property type="entry name" value="Apaf_helical"/>
</dbReference>
<reference evidence="8 9" key="1">
    <citation type="submission" date="2023-03" db="EMBL/GenBank/DDBJ databases">
        <title>WGS of Gossypium arboreum.</title>
        <authorList>
            <person name="Yu D."/>
        </authorList>
    </citation>
    <scope>NUCLEOTIDE SEQUENCE [LARGE SCALE GENOMIC DNA]</scope>
    <source>
        <tissue evidence="8">Leaf</tissue>
    </source>
</reference>
<comment type="caution">
    <text evidence="8">The sequence shown here is derived from an EMBL/GenBank/DDBJ whole genome shotgun (WGS) entry which is preliminary data.</text>
</comment>
<dbReference type="Pfam" id="PF23598">
    <property type="entry name" value="LRR_14"/>
    <property type="match status" value="1"/>
</dbReference>
<evidence type="ECO:0008006" key="10">
    <source>
        <dbReference type="Google" id="ProtNLM"/>
    </source>
</evidence>
<evidence type="ECO:0000259" key="6">
    <source>
        <dbReference type="Pfam" id="PF23559"/>
    </source>
</evidence>
<dbReference type="SUPFAM" id="SSF52540">
    <property type="entry name" value="P-loop containing nucleoside triphosphate hydrolases"/>
    <property type="match status" value="1"/>
</dbReference>
<dbReference type="InterPro" id="IPR041118">
    <property type="entry name" value="Rx_N"/>
</dbReference>
<evidence type="ECO:0000259" key="7">
    <source>
        <dbReference type="Pfam" id="PF23598"/>
    </source>
</evidence>
<protein>
    <recommendedName>
        <fullName evidence="10">Disease resistance protein At1g50180</fullName>
    </recommendedName>
</protein>
<evidence type="ECO:0000313" key="8">
    <source>
        <dbReference type="EMBL" id="KAK5844523.1"/>
    </source>
</evidence>
<feature type="domain" description="Disease resistance R13L4/SHOC-2-like LRR" evidence="7">
    <location>
        <begin position="587"/>
        <end position="910"/>
    </location>
</feature>
<dbReference type="Gene3D" id="1.10.10.10">
    <property type="entry name" value="Winged helix-like DNA-binding domain superfamily/Winged helix DNA-binding domain"/>
    <property type="match status" value="1"/>
</dbReference>
<keyword evidence="1" id="KW-0677">Repeat</keyword>
<keyword evidence="9" id="KW-1185">Reference proteome</keyword>
<keyword evidence="2" id="KW-0547">Nucleotide-binding</keyword>
<dbReference type="Gene3D" id="3.80.10.10">
    <property type="entry name" value="Ribonuclease Inhibitor"/>
    <property type="match status" value="2"/>
</dbReference>
<feature type="domain" description="Disease resistance protein winged helix" evidence="6">
    <location>
        <begin position="427"/>
        <end position="502"/>
    </location>
</feature>
<dbReference type="InterPro" id="IPR038005">
    <property type="entry name" value="RX-like_CC"/>
</dbReference>
<evidence type="ECO:0000259" key="5">
    <source>
        <dbReference type="Pfam" id="PF18052"/>
    </source>
</evidence>
<dbReference type="Gene3D" id="1.10.8.430">
    <property type="entry name" value="Helical domain of apoptotic protease-activating factors"/>
    <property type="match status" value="1"/>
</dbReference>
<dbReference type="InterPro" id="IPR036388">
    <property type="entry name" value="WH-like_DNA-bd_sf"/>
</dbReference>
<dbReference type="InterPro" id="IPR002182">
    <property type="entry name" value="NB-ARC"/>
</dbReference>
<dbReference type="PANTHER" id="PTHR23155:SF1185">
    <property type="entry name" value="DISEASE RESISTANCE RPP8-LIKE PROTEIN 3-RELATED"/>
    <property type="match status" value="1"/>
</dbReference>